<keyword evidence="3" id="KW-0378">Hydrolase</keyword>
<dbReference type="EC" id="3.5.1.88" evidence="2 3"/>
<evidence type="ECO:0000256" key="3">
    <source>
        <dbReference type="RuleBase" id="RU362111"/>
    </source>
</evidence>
<dbReference type="PIRSF" id="PIRSF004749">
    <property type="entry name" value="Pep_def"/>
    <property type="match status" value="1"/>
</dbReference>
<comment type="similarity">
    <text evidence="1 3">Belongs to the polypeptide deformylase family.</text>
</comment>
<dbReference type="PANTHER" id="PTHR10458">
    <property type="entry name" value="PEPTIDE DEFORMYLASE"/>
    <property type="match status" value="1"/>
</dbReference>
<keyword evidence="3" id="KW-0479">Metal-binding</keyword>
<comment type="function">
    <text evidence="3">Removes the formyl group from the N-terminal Met of newly synthesized proteins.</text>
</comment>
<dbReference type="InterPro" id="IPR036821">
    <property type="entry name" value="Peptide_deformylase_sf"/>
</dbReference>
<evidence type="ECO:0000256" key="1">
    <source>
        <dbReference type="ARBA" id="ARBA00010759"/>
    </source>
</evidence>
<accession>A0A7S2G3S3</accession>
<dbReference type="EMBL" id="HBGS01030400">
    <property type="protein sequence ID" value="CAD9428764.1"/>
    <property type="molecule type" value="Transcribed_RNA"/>
</dbReference>
<dbReference type="GO" id="GO:0006412">
    <property type="term" value="P:translation"/>
    <property type="evidence" value="ECO:0007669"/>
    <property type="project" value="UniProtKB-KW"/>
</dbReference>
<dbReference type="PANTHER" id="PTHR10458:SF22">
    <property type="entry name" value="PEPTIDE DEFORMYLASE"/>
    <property type="match status" value="1"/>
</dbReference>
<name>A0A7S2G3S3_9STRA</name>
<dbReference type="GO" id="GO:0046872">
    <property type="term" value="F:metal ion binding"/>
    <property type="evidence" value="ECO:0007669"/>
    <property type="project" value="UniProtKB-KW"/>
</dbReference>
<evidence type="ECO:0000313" key="5">
    <source>
        <dbReference type="EMBL" id="CAD9428764.1"/>
    </source>
</evidence>
<comment type="catalytic activity">
    <reaction evidence="3">
        <text>N-terminal N-formyl-L-methionyl-[peptide] + H2O = N-terminal L-methionyl-[peptide] + formate</text>
        <dbReference type="Rhea" id="RHEA:24420"/>
        <dbReference type="Rhea" id="RHEA-COMP:10639"/>
        <dbReference type="Rhea" id="RHEA-COMP:10640"/>
        <dbReference type="ChEBI" id="CHEBI:15377"/>
        <dbReference type="ChEBI" id="CHEBI:15740"/>
        <dbReference type="ChEBI" id="CHEBI:49298"/>
        <dbReference type="ChEBI" id="CHEBI:64731"/>
        <dbReference type="EC" id="3.5.1.88"/>
    </reaction>
</comment>
<proteinExistence type="inferred from homology"/>
<dbReference type="Gene3D" id="3.90.45.10">
    <property type="entry name" value="Peptide deformylase"/>
    <property type="match status" value="1"/>
</dbReference>
<dbReference type="GO" id="GO:0042586">
    <property type="term" value="F:peptide deformylase activity"/>
    <property type="evidence" value="ECO:0007669"/>
    <property type="project" value="UniProtKB-EC"/>
</dbReference>
<evidence type="ECO:0000256" key="2">
    <source>
        <dbReference type="ARBA" id="ARBA00012175"/>
    </source>
</evidence>
<gene>
    <name evidence="5" type="ORF">DSPE1174_LOCUS15505</name>
</gene>
<dbReference type="InterPro" id="IPR023635">
    <property type="entry name" value="Peptide_deformylase"/>
</dbReference>
<dbReference type="CDD" id="cd00487">
    <property type="entry name" value="Pep_deformylase"/>
    <property type="match status" value="1"/>
</dbReference>
<dbReference type="PRINTS" id="PR01576">
    <property type="entry name" value="PDEFORMYLASE"/>
</dbReference>
<evidence type="ECO:0000256" key="4">
    <source>
        <dbReference type="SAM" id="MobiDB-lite"/>
    </source>
</evidence>
<protein>
    <recommendedName>
        <fullName evidence="2 3">Peptide deformylase</fullName>
        <ecNumber evidence="2 3">3.5.1.88</ecNumber>
    </recommendedName>
</protein>
<dbReference type="AlphaFoldDB" id="A0A7S2G3S3"/>
<dbReference type="Pfam" id="PF01327">
    <property type="entry name" value="Pep_deformylase"/>
    <property type="match status" value="1"/>
</dbReference>
<reference evidence="5" key="1">
    <citation type="submission" date="2021-01" db="EMBL/GenBank/DDBJ databases">
        <authorList>
            <person name="Corre E."/>
            <person name="Pelletier E."/>
            <person name="Niang G."/>
            <person name="Scheremetjew M."/>
            <person name="Finn R."/>
            <person name="Kale V."/>
            <person name="Holt S."/>
            <person name="Cochrane G."/>
            <person name="Meng A."/>
            <person name="Brown T."/>
            <person name="Cohen L."/>
        </authorList>
    </citation>
    <scope>NUCLEOTIDE SEQUENCE</scope>
    <source>
        <strain evidence="5">CCMP1381</strain>
    </source>
</reference>
<organism evidence="5">
    <name type="scientific">Octactis speculum</name>
    <dbReference type="NCBI Taxonomy" id="3111310"/>
    <lineage>
        <taxon>Eukaryota</taxon>
        <taxon>Sar</taxon>
        <taxon>Stramenopiles</taxon>
        <taxon>Ochrophyta</taxon>
        <taxon>Dictyochophyceae</taxon>
        <taxon>Dictyochales</taxon>
        <taxon>Dictyochaceae</taxon>
        <taxon>Octactis</taxon>
    </lineage>
</organism>
<sequence length="158" mass="17713">MSVHGGIGIAAPQVGWWTRVFCFGIDDSNERYPAANPIPFSMWINPEIDTSACHETNWMWEGCLSVPGMRGWVERPSECILRGLDENGKLREVYLDGLSARIAQHEFDHLDGILFPQRTPGLEFIVPAASFEEKDRWAPQWPSEGSRSTALGELSPVI</sequence>
<dbReference type="SUPFAM" id="SSF56420">
    <property type="entry name" value="Peptide deformylase"/>
    <property type="match status" value="1"/>
</dbReference>
<keyword evidence="3" id="KW-0648">Protein biosynthesis</keyword>
<feature type="region of interest" description="Disordered" evidence="4">
    <location>
        <begin position="137"/>
        <end position="158"/>
    </location>
</feature>